<dbReference type="AlphaFoldDB" id="A0A9Q1BMH5"/>
<sequence length="60" mass="6663">MLDAYSTGLKNYATLSASHHSSVSIFTSRNVTSTLPYLQNAGRSLQSDAMMKDCPVWYMN</sequence>
<evidence type="ECO:0000313" key="2">
    <source>
        <dbReference type="Proteomes" id="UP001152320"/>
    </source>
</evidence>
<organism evidence="1 2">
    <name type="scientific">Holothuria leucospilota</name>
    <name type="common">Black long sea cucumber</name>
    <name type="synonym">Mertensiothuria leucospilota</name>
    <dbReference type="NCBI Taxonomy" id="206669"/>
    <lineage>
        <taxon>Eukaryota</taxon>
        <taxon>Metazoa</taxon>
        <taxon>Echinodermata</taxon>
        <taxon>Eleutherozoa</taxon>
        <taxon>Echinozoa</taxon>
        <taxon>Holothuroidea</taxon>
        <taxon>Aspidochirotacea</taxon>
        <taxon>Aspidochirotida</taxon>
        <taxon>Holothuriidae</taxon>
        <taxon>Holothuria</taxon>
    </lineage>
</organism>
<keyword evidence="2" id="KW-1185">Reference proteome</keyword>
<comment type="caution">
    <text evidence="1">The sequence shown here is derived from an EMBL/GenBank/DDBJ whole genome shotgun (WGS) entry which is preliminary data.</text>
</comment>
<reference evidence="1" key="1">
    <citation type="submission" date="2021-10" db="EMBL/GenBank/DDBJ databases">
        <title>Tropical sea cucumber genome reveals ecological adaptation and Cuvierian tubules defense mechanism.</title>
        <authorList>
            <person name="Chen T."/>
        </authorList>
    </citation>
    <scope>NUCLEOTIDE SEQUENCE</scope>
    <source>
        <strain evidence="1">Nanhai2018</strain>
        <tissue evidence="1">Muscle</tissue>
    </source>
</reference>
<evidence type="ECO:0000313" key="1">
    <source>
        <dbReference type="EMBL" id="KAJ8029179.1"/>
    </source>
</evidence>
<protein>
    <submittedName>
        <fullName evidence="1">Uncharacterized protein</fullName>
    </submittedName>
</protein>
<dbReference type="Proteomes" id="UP001152320">
    <property type="component" value="Chromosome 14"/>
</dbReference>
<accession>A0A9Q1BMH5</accession>
<gene>
    <name evidence="1" type="ORF">HOLleu_28514</name>
</gene>
<proteinExistence type="predicted"/>
<name>A0A9Q1BMH5_HOLLE</name>
<dbReference type="EMBL" id="JAIZAY010000014">
    <property type="protein sequence ID" value="KAJ8029179.1"/>
    <property type="molecule type" value="Genomic_DNA"/>
</dbReference>